<organism evidence="2 3">
    <name type="scientific">Xenopus laevis</name>
    <name type="common">African clawed frog</name>
    <dbReference type="NCBI Taxonomy" id="8355"/>
    <lineage>
        <taxon>Eukaryota</taxon>
        <taxon>Metazoa</taxon>
        <taxon>Chordata</taxon>
        <taxon>Craniata</taxon>
        <taxon>Vertebrata</taxon>
        <taxon>Euteleostomi</taxon>
        <taxon>Amphibia</taxon>
        <taxon>Batrachia</taxon>
        <taxon>Anura</taxon>
        <taxon>Pipoidea</taxon>
        <taxon>Pipidae</taxon>
        <taxon>Xenopodinae</taxon>
        <taxon>Xenopus</taxon>
        <taxon>Xenopus</taxon>
    </lineage>
</organism>
<evidence type="ECO:0000313" key="3">
    <source>
        <dbReference type="Proteomes" id="UP000694892"/>
    </source>
</evidence>
<sequence>MIRNTWIVVLSSPLFPRCLFLPPIVHKNNGKEKRWRFFPGKDRAHQGIRKKTKGS</sequence>
<proteinExistence type="predicted"/>
<dbReference type="AlphaFoldDB" id="A0A974D1H0"/>
<feature type="chain" id="PRO_5037169585" evidence="1">
    <location>
        <begin position="21"/>
        <end position="55"/>
    </location>
</feature>
<reference evidence="3" key="1">
    <citation type="journal article" date="2016" name="Nature">
        <title>Genome evolution in the allotetraploid frog Xenopus laevis.</title>
        <authorList>
            <person name="Session A.M."/>
            <person name="Uno Y."/>
            <person name="Kwon T."/>
            <person name="Chapman J.A."/>
            <person name="Toyoda A."/>
            <person name="Takahashi S."/>
            <person name="Fukui A."/>
            <person name="Hikosaka A."/>
            <person name="Suzuki A."/>
            <person name="Kondo M."/>
            <person name="van Heeringen S.J."/>
            <person name="Quigley I."/>
            <person name="Heinz S."/>
            <person name="Ogino H."/>
            <person name="Ochi H."/>
            <person name="Hellsten U."/>
            <person name="Lyons J.B."/>
            <person name="Simakov O."/>
            <person name="Putnam N."/>
            <person name="Stites J."/>
            <person name="Kuroki Y."/>
            <person name="Tanaka T."/>
            <person name="Michiue T."/>
            <person name="Watanabe M."/>
            <person name="Bogdanovic O."/>
            <person name="Lister R."/>
            <person name="Georgiou G."/>
            <person name="Paranjpe S.S."/>
            <person name="van Kruijsbergen I."/>
            <person name="Shu S."/>
            <person name="Carlson J."/>
            <person name="Kinoshita T."/>
            <person name="Ohta Y."/>
            <person name="Mawaribuchi S."/>
            <person name="Jenkins J."/>
            <person name="Grimwood J."/>
            <person name="Schmutz J."/>
            <person name="Mitros T."/>
            <person name="Mozaffari S.V."/>
            <person name="Suzuki Y."/>
            <person name="Haramoto Y."/>
            <person name="Yamamoto T.S."/>
            <person name="Takagi C."/>
            <person name="Heald R."/>
            <person name="Miller K."/>
            <person name="Haudenschild C."/>
            <person name="Kitzman J."/>
            <person name="Nakayama T."/>
            <person name="Izutsu Y."/>
            <person name="Robert J."/>
            <person name="Fortriede J."/>
            <person name="Burns K."/>
            <person name="Lotay V."/>
            <person name="Karimi K."/>
            <person name="Yasuoka Y."/>
            <person name="Dichmann D.S."/>
            <person name="Flajnik M.F."/>
            <person name="Houston D.W."/>
            <person name="Shendure J."/>
            <person name="DuPasquier L."/>
            <person name="Vize P.D."/>
            <person name="Zorn A.M."/>
            <person name="Ito M."/>
            <person name="Marcotte E.M."/>
            <person name="Wallingford J.B."/>
            <person name="Ito Y."/>
            <person name="Asashima M."/>
            <person name="Ueno N."/>
            <person name="Matsuda Y."/>
            <person name="Veenstra G.J."/>
            <person name="Fujiyama A."/>
            <person name="Harland R.M."/>
            <person name="Taira M."/>
            <person name="Rokhsar D.S."/>
        </authorList>
    </citation>
    <scope>NUCLEOTIDE SEQUENCE [LARGE SCALE GENOMIC DNA]</scope>
    <source>
        <strain evidence="3">J</strain>
    </source>
</reference>
<dbReference type="Proteomes" id="UP000694892">
    <property type="component" value="Chromosome 4S"/>
</dbReference>
<protein>
    <submittedName>
        <fullName evidence="2">Uncharacterized protein</fullName>
    </submittedName>
</protein>
<accession>A0A974D1H0</accession>
<evidence type="ECO:0000313" key="2">
    <source>
        <dbReference type="EMBL" id="OCT82440.1"/>
    </source>
</evidence>
<keyword evidence="1" id="KW-0732">Signal</keyword>
<dbReference type="EMBL" id="CM004473">
    <property type="protein sequence ID" value="OCT82440.1"/>
    <property type="molecule type" value="Genomic_DNA"/>
</dbReference>
<gene>
    <name evidence="2" type="ORF">XELAEV_18024970mg</name>
</gene>
<feature type="signal peptide" evidence="1">
    <location>
        <begin position="1"/>
        <end position="20"/>
    </location>
</feature>
<evidence type="ECO:0000256" key="1">
    <source>
        <dbReference type="SAM" id="SignalP"/>
    </source>
</evidence>
<name>A0A974D1H0_XENLA</name>